<proteinExistence type="predicted"/>
<feature type="signal peptide" evidence="1">
    <location>
        <begin position="1"/>
        <end position="25"/>
    </location>
</feature>
<feature type="chain" id="PRO_5042154489" evidence="1">
    <location>
        <begin position="26"/>
        <end position="209"/>
    </location>
</feature>
<comment type="caution">
    <text evidence="2">The sequence shown here is derived from an EMBL/GenBank/DDBJ whole genome shotgun (WGS) entry which is preliminary data.</text>
</comment>
<keyword evidence="3" id="KW-1185">Reference proteome</keyword>
<gene>
    <name evidence="2" type="ORF">GGX14DRAFT_399763</name>
</gene>
<evidence type="ECO:0000313" key="2">
    <source>
        <dbReference type="EMBL" id="KAJ7201811.1"/>
    </source>
</evidence>
<protein>
    <submittedName>
        <fullName evidence="2">Uncharacterized protein</fullName>
    </submittedName>
</protein>
<dbReference type="AlphaFoldDB" id="A0AAD6Y6G8"/>
<reference evidence="2" key="1">
    <citation type="submission" date="2023-03" db="EMBL/GenBank/DDBJ databases">
        <title>Massive genome expansion in bonnet fungi (Mycena s.s.) driven by repeated elements and novel gene families across ecological guilds.</title>
        <authorList>
            <consortium name="Lawrence Berkeley National Laboratory"/>
            <person name="Harder C.B."/>
            <person name="Miyauchi S."/>
            <person name="Viragh M."/>
            <person name="Kuo A."/>
            <person name="Thoen E."/>
            <person name="Andreopoulos B."/>
            <person name="Lu D."/>
            <person name="Skrede I."/>
            <person name="Drula E."/>
            <person name="Henrissat B."/>
            <person name="Morin E."/>
            <person name="Kohler A."/>
            <person name="Barry K."/>
            <person name="LaButti K."/>
            <person name="Morin E."/>
            <person name="Salamov A."/>
            <person name="Lipzen A."/>
            <person name="Mereny Z."/>
            <person name="Hegedus B."/>
            <person name="Baldrian P."/>
            <person name="Stursova M."/>
            <person name="Weitz H."/>
            <person name="Taylor A."/>
            <person name="Grigoriev I.V."/>
            <person name="Nagy L.G."/>
            <person name="Martin F."/>
            <person name="Kauserud H."/>
        </authorList>
    </citation>
    <scope>NUCLEOTIDE SEQUENCE</scope>
    <source>
        <strain evidence="2">9144</strain>
    </source>
</reference>
<evidence type="ECO:0000313" key="3">
    <source>
        <dbReference type="Proteomes" id="UP001219525"/>
    </source>
</evidence>
<dbReference type="Proteomes" id="UP001219525">
    <property type="component" value="Unassembled WGS sequence"/>
</dbReference>
<dbReference type="EMBL" id="JARJCW010000057">
    <property type="protein sequence ID" value="KAJ7201811.1"/>
    <property type="molecule type" value="Genomic_DNA"/>
</dbReference>
<keyword evidence="1" id="KW-0732">Signal</keyword>
<sequence>MVRQGRCRCPSLCLISVHLLPPSNTASLGLPSHQWLCAGVTAPGVCRPIGWSIYHAGGGDSGEISKKRDVDQTCLEQITCGTSAGTNGAPARFYRGGRSSGLASAAKRDAWKLCINPAVGPEKVGWFLGIWIAPLCTWVPPRARATVFGCHGNARTRSKVRAFRKMPAQLVMRGHERHAVNSCSAAAYSENTVRPQHCVSAPEGRLDIK</sequence>
<evidence type="ECO:0000256" key="1">
    <source>
        <dbReference type="SAM" id="SignalP"/>
    </source>
</evidence>
<accession>A0AAD6Y6G8</accession>
<organism evidence="2 3">
    <name type="scientific">Mycena pura</name>
    <dbReference type="NCBI Taxonomy" id="153505"/>
    <lineage>
        <taxon>Eukaryota</taxon>
        <taxon>Fungi</taxon>
        <taxon>Dikarya</taxon>
        <taxon>Basidiomycota</taxon>
        <taxon>Agaricomycotina</taxon>
        <taxon>Agaricomycetes</taxon>
        <taxon>Agaricomycetidae</taxon>
        <taxon>Agaricales</taxon>
        <taxon>Marasmiineae</taxon>
        <taxon>Mycenaceae</taxon>
        <taxon>Mycena</taxon>
    </lineage>
</organism>
<name>A0AAD6Y6G8_9AGAR</name>